<dbReference type="GO" id="GO:0005524">
    <property type="term" value="F:ATP binding"/>
    <property type="evidence" value="ECO:0007669"/>
    <property type="project" value="UniProtKB-KW"/>
</dbReference>
<dbReference type="InterPro" id="IPR003593">
    <property type="entry name" value="AAA+_ATPase"/>
</dbReference>
<feature type="transmembrane region" description="Helical" evidence="12">
    <location>
        <begin position="587"/>
        <end position="607"/>
    </location>
</feature>
<dbReference type="Pfam" id="PF00664">
    <property type="entry name" value="ABC_membrane"/>
    <property type="match status" value="2"/>
</dbReference>
<dbReference type="FunFam" id="1.20.1560.10:FF:000007">
    <property type="entry name" value="ATP-binding cassette subfamily C member 1"/>
    <property type="match status" value="1"/>
</dbReference>
<sequence length="1231" mass="138504">MDNQSVVQNEGEYVGLDAFCGSPFWDLNVTWNTNNPDITRCFQKTVLVWFPCAFLWIFSPLEFYYISLSKNRHVPWTWLNVSKLLTKALIIVVTIVDLAHTIDLDLSGENIFPADYCAPIIRLFSFGFSILLLQLNLKNGLRTSGLLFLFWLLLVVCETVQFRSLLINTLYRESSSLPISFILFMVYYPLAVIQLFLNCFADAAPKISYHPPVQNPSPEIGASYLSKMIYSWYDSLLWKGFRRSIETKDLWNINFEDSAVSVVPRFDKYWLQSVQLSKVGLESRERKAGKNFNENDPEKGRRRKKKEASILPAICKAFGSTFVFGASLKMIQDILTFIRPQILSALIVFVSSGDNPWKGYFFAILMFVTSIFQTIFLAQYFHRMYLVGMRIRTAVISAIYRKALRLSNAARRESTVGEIVNLMSVDAQRFMDLTVNLNLIWSAPLQIILALYFLWHILGPAVLSGLAVMVLLIPCNVLIAHLIKNLQISQMKHKDQRVKLMNEILNGIKVLKLYAWEPSFEEQIIKVRNKELKVLKHNTYLNSGTAFVWSCAPFLVSIASFATFVLMDEKNVLDSQTAFVSIALFNILRFPLAMLPFMITSLVQAIVSIKRLNKFMNAEEIDPDNVQHDENEVENGTFGWGGTDDVLLKDINFHVKKGQLVAVVGSVGSGKSSLISALLGEMEKICGRVNTKGTIAYVPQQAWIQNALLKDNILFGKKFDNSSYRNVIKSCALKSDLEMLPAGDQTEIGEKGINLSGGQKQRISLARAVYGDAEIYLMDDPLSAVDSHVGKHIFENVIGHQGILQKKTRILVTHGITFLSQMDEILVMKEGRIIESGTYKELLQKKGAFAEFIIHHIQEDHQEELIEEEDIEEIKKDLKNKIGDGVFQEISSRVSRHSESHSDSVSITEGQVGIVHRKRSGDSVISVSSTHSQLTSKEDIAGEKLIEVEKAETGKVKWQVYIYYIRSIGVILSVATLIFSVIYQCFAVGSNFWLANWSSDESSVEAHRRNLYLGIYGALGLGQAITCFFCDLTPRLGCWNAGRNLQCLLLKGVLRAPMTFFDTTPLGRILARFSKDLDVMDSTLPPVVSDIIYCAYEEAPWEIKSTLVPKDWPADGRVEFNNYQVRYREGLDLVLKGIDFKVQGGEKIGIVGRTGAGKSSLTLSLFRIIEAAGGCIIIDGIDISKMGLHALRGHSFKLVIVLDKGKIVEFDSPSVLMSNKNSLFCKMAKDA</sequence>
<proteinExistence type="inferred from homology"/>
<evidence type="ECO:0000256" key="2">
    <source>
        <dbReference type="ARBA" id="ARBA00009726"/>
    </source>
</evidence>
<keyword evidence="8 12" id="KW-1133">Transmembrane helix</keyword>
<evidence type="ECO:0000256" key="10">
    <source>
        <dbReference type="ARBA" id="ARBA00024220"/>
    </source>
</evidence>
<evidence type="ECO:0000256" key="4">
    <source>
        <dbReference type="ARBA" id="ARBA00022692"/>
    </source>
</evidence>
<dbReference type="InterPro" id="IPR027417">
    <property type="entry name" value="P-loop_NTPase"/>
</dbReference>
<comment type="subcellular location">
    <subcellularLocation>
        <location evidence="1">Vacuole membrane</location>
        <topology evidence="1">Multi-pass membrane protein</topology>
    </subcellularLocation>
</comment>
<dbReference type="SUPFAM" id="SSF90123">
    <property type="entry name" value="ABC transporter transmembrane region"/>
    <property type="match status" value="2"/>
</dbReference>
<feature type="transmembrane region" description="Helical" evidence="12">
    <location>
        <begin position="960"/>
        <end position="983"/>
    </location>
</feature>
<keyword evidence="6" id="KW-0547">Nucleotide-binding</keyword>
<dbReference type="PROSITE" id="PS00211">
    <property type="entry name" value="ABC_TRANSPORTER_1"/>
    <property type="match status" value="1"/>
</dbReference>
<dbReference type="Pfam" id="PF00005">
    <property type="entry name" value="ABC_tran"/>
    <property type="match status" value="2"/>
</dbReference>
<comment type="catalytic activity">
    <reaction evidence="11">
        <text>leukotriene C4(in) + ATP + H2O = leukotriene C4(out) + ADP + phosphate + H(+)</text>
        <dbReference type="Rhea" id="RHEA:38963"/>
        <dbReference type="ChEBI" id="CHEBI:15377"/>
        <dbReference type="ChEBI" id="CHEBI:15378"/>
        <dbReference type="ChEBI" id="CHEBI:30616"/>
        <dbReference type="ChEBI" id="CHEBI:43474"/>
        <dbReference type="ChEBI" id="CHEBI:57973"/>
        <dbReference type="ChEBI" id="CHEBI:456216"/>
    </reaction>
    <physiologicalReaction direction="left-to-right" evidence="11">
        <dbReference type="Rhea" id="RHEA:38964"/>
    </physiologicalReaction>
</comment>
<feature type="transmembrane region" description="Helical" evidence="12">
    <location>
        <begin position="461"/>
        <end position="483"/>
    </location>
</feature>
<name>A0A8K0K094_LADFU</name>
<dbReference type="AlphaFoldDB" id="A0A8K0K094"/>
<evidence type="ECO:0000259" key="13">
    <source>
        <dbReference type="PROSITE" id="PS50893"/>
    </source>
</evidence>
<dbReference type="CDD" id="cd18595">
    <property type="entry name" value="ABC_6TM_MRP1_2_3_6_D1_like"/>
    <property type="match status" value="1"/>
</dbReference>
<evidence type="ECO:0000259" key="14">
    <source>
        <dbReference type="PROSITE" id="PS50929"/>
    </source>
</evidence>
<dbReference type="PROSITE" id="PS50893">
    <property type="entry name" value="ABC_TRANSPORTER_2"/>
    <property type="match status" value="1"/>
</dbReference>
<feature type="transmembrane region" description="Helical" evidence="12">
    <location>
        <begin position="308"/>
        <end position="328"/>
    </location>
</feature>
<keyword evidence="9 12" id="KW-0472">Membrane</keyword>
<dbReference type="EMBL" id="KZ308260">
    <property type="protein sequence ID" value="KAG8225955.1"/>
    <property type="molecule type" value="Genomic_DNA"/>
</dbReference>
<reference evidence="15" key="2">
    <citation type="submission" date="2017-10" db="EMBL/GenBank/DDBJ databases">
        <title>Ladona fulva Genome sequencing and assembly.</title>
        <authorList>
            <person name="Murali S."/>
            <person name="Richards S."/>
            <person name="Bandaranaike D."/>
            <person name="Bellair M."/>
            <person name="Blankenburg K."/>
            <person name="Chao H."/>
            <person name="Dinh H."/>
            <person name="Doddapaneni H."/>
            <person name="Dugan-Rocha S."/>
            <person name="Elkadiri S."/>
            <person name="Gnanaolivu R."/>
            <person name="Hernandez B."/>
            <person name="Skinner E."/>
            <person name="Javaid M."/>
            <person name="Lee S."/>
            <person name="Li M."/>
            <person name="Ming W."/>
            <person name="Munidasa M."/>
            <person name="Muniz J."/>
            <person name="Nguyen L."/>
            <person name="Hughes D."/>
            <person name="Osuji N."/>
            <person name="Pu L.-L."/>
            <person name="Puazo M."/>
            <person name="Qu C."/>
            <person name="Quiroz J."/>
            <person name="Raj R."/>
            <person name="Weissenberger G."/>
            <person name="Xin Y."/>
            <person name="Zou X."/>
            <person name="Han Y."/>
            <person name="Worley K."/>
            <person name="Muzny D."/>
            <person name="Gibbs R."/>
        </authorList>
    </citation>
    <scope>NUCLEOTIDE SEQUENCE</scope>
    <source>
        <strain evidence="15">Sampled in the wild</strain>
    </source>
</reference>
<dbReference type="PANTHER" id="PTHR24223:SF443">
    <property type="entry name" value="MULTIDRUG-RESISTANCE LIKE PROTEIN 1, ISOFORM I"/>
    <property type="match status" value="1"/>
</dbReference>
<keyword evidence="4 12" id="KW-0812">Transmembrane</keyword>
<keyword evidence="7" id="KW-0067">ATP-binding</keyword>
<feature type="domain" description="ABC transmembrane type-1" evidence="14">
    <location>
        <begin position="323"/>
        <end position="604"/>
    </location>
</feature>
<dbReference type="InterPro" id="IPR003439">
    <property type="entry name" value="ABC_transporter-like_ATP-bd"/>
</dbReference>
<comment type="caution">
    <text evidence="15">The sequence shown here is derived from an EMBL/GenBank/DDBJ whole genome shotgun (WGS) entry which is preliminary data.</text>
</comment>
<feature type="transmembrane region" description="Helical" evidence="12">
    <location>
        <begin position="360"/>
        <end position="381"/>
    </location>
</feature>
<evidence type="ECO:0000256" key="5">
    <source>
        <dbReference type="ARBA" id="ARBA00022737"/>
    </source>
</evidence>
<dbReference type="InterPro" id="IPR036640">
    <property type="entry name" value="ABC1_TM_sf"/>
</dbReference>
<gene>
    <name evidence="15" type="ORF">J437_LFUL006184</name>
</gene>
<dbReference type="FunFam" id="3.40.50.300:FF:000293">
    <property type="entry name" value="ATP binding cassette subfamily C member 1"/>
    <property type="match status" value="1"/>
</dbReference>
<feature type="transmembrane region" description="Helical" evidence="12">
    <location>
        <begin position="46"/>
        <end position="66"/>
    </location>
</feature>
<evidence type="ECO:0000256" key="12">
    <source>
        <dbReference type="SAM" id="Phobius"/>
    </source>
</evidence>
<dbReference type="SMART" id="SM00382">
    <property type="entry name" value="AAA"/>
    <property type="match status" value="1"/>
</dbReference>
<feature type="transmembrane region" description="Helical" evidence="12">
    <location>
        <begin position="546"/>
        <end position="567"/>
    </location>
</feature>
<dbReference type="GO" id="GO:0016887">
    <property type="term" value="F:ATP hydrolysis activity"/>
    <property type="evidence" value="ECO:0007669"/>
    <property type="project" value="InterPro"/>
</dbReference>
<feature type="transmembrane region" description="Helical" evidence="12">
    <location>
        <begin position="78"/>
        <end position="99"/>
    </location>
</feature>
<dbReference type="InterPro" id="IPR011527">
    <property type="entry name" value="ABC1_TM_dom"/>
</dbReference>
<comment type="similarity">
    <text evidence="2">Belongs to the ABC transporter superfamily. ABCC family. Conjugate transporter (TC 3.A.1.208) subfamily.</text>
</comment>
<dbReference type="Gene3D" id="1.20.1560.10">
    <property type="entry name" value="ABC transporter type 1, transmembrane domain"/>
    <property type="match status" value="2"/>
</dbReference>
<keyword evidence="3" id="KW-0813">Transport</keyword>
<accession>A0A8K0K094</accession>
<dbReference type="SUPFAM" id="SSF52540">
    <property type="entry name" value="P-loop containing nucleoside triphosphate hydrolases"/>
    <property type="match status" value="2"/>
</dbReference>
<dbReference type="Proteomes" id="UP000792457">
    <property type="component" value="Unassembled WGS sequence"/>
</dbReference>
<evidence type="ECO:0000256" key="11">
    <source>
        <dbReference type="ARBA" id="ARBA00047523"/>
    </source>
</evidence>
<evidence type="ECO:0000256" key="8">
    <source>
        <dbReference type="ARBA" id="ARBA00022989"/>
    </source>
</evidence>
<evidence type="ECO:0000313" key="16">
    <source>
        <dbReference type="Proteomes" id="UP000792457"/>
    </source>
</evidence>
<feature type="transmembrane region" description="Helical" evidence="12">
    <location>
        <begin position="433"/>
        <end position="455"/>
    </location>
</feature>
<dbReference type="InterPro" id="IPR056227">
    <property type="entry name" value="TMD0_ABC"/>
</dbReference>
<dbReference type="Gene3D" id="3.40.50.300">
    <property type="entry name" value="P-loop containing nucleotide triphosphate hydrolases"/>
    <property type="match status" value="2"/>
</dbReference>
<keyword evidence="5" id="KW-0677">Repeat</keyword>
<dbReference type="EC" id="7.6.2.3" evidence="10"/>
<dbReference type="InterPro" id="IPR050173">
    <property type="entry name" value="ABC_transporter_C-like"/>
</dbReference>
<evidence type="ECO:0000256" key="1">
    <source>
        <dbReference type="ARBA" id="ARBA00004128"/>
    </source>
</evidence>
<feature type="domain" description="ABC transmembrane type-1" evidence="14">
    <location>
        <begin position="974"/>
        <end position="1095"/>
    </location>
</feature>
<feature type="transmembrane region" description="Helical" evidence="12">
    <location>
        <begin position="111"/>
        <end position="133"/>
    </location>
</feature>
<organism evidence="15 16">
    <name type="scientific">Ladona fulva</name>
    <name type="common">Scarce chaser dragonfly</name>
    <name type="synonym">Libellula fulva</name>
    <dbReference type="NCBI Taxonomy" id="123851"/>
    <lineage>
        <taxon>Eukaryota</taxon>
        <taxon>Metazoa</taxon>
        <taxon>Ecdysozoa</taxon>
        <taxon>Arthropoda</taxon>
        <taxon>Hexapoda</taxon>
        <taxon>Insecta</taxon>
        <taxon>Pterygota</taxon>
        <taxon>Palaeoptera</taxon>
        <taxon>Odonata</taxon>
        <taxon>Epiprocta</taxon>
        <taxon>Anisoptera</taxon>
        <taxon>Libelluloidea</taxon>
        <taxon>Libellulidae</taxon>
        <taxon>Ladona</taxon>
    </lineage>
</organism>
<dbReference type="PROSITE" id="PS50929">
    <property type="entry name" value="ABC_TM1F"/>
    <property type="match status" value="2"/>
</dbReference>
<feature type="non-terminal residue" evidence="15">
    <location>
        <position position="1"/>
    </location>
</feature>
<dbReference type="PANTHER" id="PTHR24223">
    <property type="entry name" value="ATP-BINDING CASSETTE SUB-FAMILY C"/>
    <property type="match status" value="1"/>
</dbReference>
<feature type="transmembrane region" description="Helical" evidence="12">
    <location>
        <begin position="179"/>
        <end position="201"/>
    </location>
</feature>
<dbReference type="GO" id="GO:0015431">
    <property type="term" value="F:ABC-type glutathione S-conjugate transporter activity"/>
    <property type="evidence" value="ECO:0007669"/>
    <property type="project" value="UniProtKB-EC"/>
</dbReference>
<evidence type="ECO:0000256" key="3">
    <source>
        <dbReference type="ARBA" id="ARBA00022448"/>
    </source>
</evidence>
<dbReference type="InterPro" id="IPR017871">
    <property type="entry name" value="ABC_transporter-like_CS"/>
</dbReference>
<dbReference type="CDD" id="cd03250">
    <property type="entry name" value="ABCC_MRP_domain1"/>
    <property type="match status" value="1"/>
</dbReference>
<feature type="domain" description="ABC transporter" evidence="13">
    <location>
        <begin position="631"/>
        <end position="855"/>
    </location>
</feature>
<protein>
    <recommendedName>
        <fullName evidence="10">ABC-type glutathione-S-conjugate transporter</fullName>
        <ecNumber evidence="10">7.6.2.3</ecNumber>
    </recommendedName>
</protein>
<dbReference type="OrthoDB" id="6500128at2759"/>
<evidence type="ECO:0000256" key="9">
    <source>
        <dbReference type="ARBA" id="ARBA00023136"/>
    </source>
</evidence>
<dbReference type="Pfam" id="PF24357">
    <property type="entry name" value="TMD0_ABC"/>
    <property type="match status" value="1"/>
</dbReference>
<feature type="transmembrane region" description="Helical" evidence="12">
    <location>
        <begin position="145"/>
        <end position="167"/>
    </location>
</feature>
<dbReference type="GO" id="GO:0005774">
    <property type="term" value="C:vacuolar membrane"/>
    <property type="evidence" value="ECO:0007669"/>
    <property type="project" value="UniProtKB-SubCell"/>
</dbReference>
<evidence type="ECO:0000313" key="15">
    <source>
        <dbReference type="EMBL" id="KAG8225955.1"/>
    </source>
</evidence>
<keyword evidence="16" id="KW-1185">Reference proteome</keyword>
<evidence type="ECO:0000256" key="6">
    <source>
        <dbReference type="ARBA" id="ARBA00022741"/>
    </source>
</evidence>
<evidence type="ECO:0000256" key="7">
    <source>
        <dbReference type="ARBA" id="ARBA00022840"/>
    </source>
</evidence>
<reference evidence="15" key="1">
    <citation type="submission" date="2013-04" db="EMBL/GenBank/DDBJ databases">
        <authorList>
            <person name="Qu J."/>
            <person name="Murali S.C."/>
            <person name="Bandaranaike D."/>
            <person name="Bellair M."/>
            <person name="Blankenburg K."/>
            <person name="Chao H."/>
            <person name="Dinh H."/>
            <person name="Doddapaneni H."/>
            <person name="Downs B."/>
            <person name="Dugan-Rocha S."/>
            <person name="Elkadiri S."/>
            <person name="Gnanaolivu R.D."/>
            <person name="Hernandez B."/>
            <person name="Javaid M."/>
            <person name="Jayaseelan J.C."/>
            <person name="Lee S."/>
            <person name="Li M."/>
            <person name="Ming W."/>
            <person name="Munidasa M."/>
            <person name="Muniz J."/>
            <person name="Nguyen L."/>
            <person name="Ongeri F."/>
            <person name="Osuji N."/>
            <person name="Pu L.-L."/>
            <person name="Puazo M."/>
            <person name="Qu C."/>
            <person name="Quiroz J."/>
            <person name="Raj R."/>
            <person name="Weissenberger G."/>
            <person name="Xin Y."/>
            <person name="Zou X."/>
            <person name="Han Y."/>
            <person name="Richards S."/>
            <person name="Worley K."/>
            <person name="Muzny D."/>
            <person name="Gibbs R."/>
        </authorList>
    </citation>
    <scope>NUCLEOTIDE SEQUENCE</scope>
    <source>
        <strain evidence="15">Sampled in the wild</strain>
    </source>
</reference>